<comment type="caution">
    <text evidence="2">The sequence shown here is derived from an EMBL/GenBank/DDBJ whole genome shotgun (WGS) entry which is preliminary data.</text>
</comment>
<evidence type="ECO:0000313" key="3">
    <source>
        <dbReference type="Proteomes" id="UP000828390"/>
    </source>
</evidence>
<name>A0A9D4KP42_DREPO</name>
<accession>A0A9D4KP42</accession>
<sequence length="54" mass="6068">MSQSEGNVRPVRESNPGHLADRASDLRTELTEPPNNFSPNVTKFRPSHTPHLNM</sequence>
<evidence type="ECO:0000256" key="1">
    <source>
        <dbReference type="SAM" id="MobiDB-lite"/>
    </source>
</evidence>
<reference evidence="2" key="1">
    <citation type="journal article" date="2019" name="bioRxiv">
        <title>The Genome of the Zebra Mussel, Dreissena polymorpha: A Resource for Invasive Species Research.</title>
        <authorList>
            <person name="McCartney M.A."/>
            <person name="Auch B."/>
            <person name="Kono T."/>
            <person name="Mallez S."/>
            <person name="Zhang Y."/>
            <person name="Obille A."/>
            <person name="Becker A."/>
            <person name="Abrahante J.E."/>
            <person name="Garbe J."/>
            <person name="Badalamenti J.P."/>
            <person name="Herman A."/>
            <person name="Mangelson H."/>
            <person name="Liachko I."/>
            <person name="Sullivan S."/>
            <person name="Sone E.D."/>
            <person name="Koren S."/>
            <person name="Silverstein K.A.T."/>
            <person name="Beckman K.B."/>
            <person name="Gohl D.M."/>
        </authorList>
    </citation>
    <scope>NUCLEOTIDE SEQUENCE</scope>
    <source>
        <strain evidence="2">Duluth1</strain>
        <tissue evidence="2">Whole animal</tissue>
    </source>
</reference>
<protein>
    <submittedName>
        <fullName evidence="2">Uncharacterized protein</fullName>
    </submittedName>
</protein>
<keyword evidence="3" id="KW-1185">Reference proteome</keyword>
<dbReference type="AlphaFoldDB" id="A0A9D4KP42"/>
<evidence type="ECO:0000313" key="2">
    <source>
        <dbReference type="EMBL" id="KAH3843427.1"/>
    </source>
</evidence>
<feature type="compositionally biased region" description="Basic and acidic residues" evidence="1">
    <location>
        <begin position="19"/>
        <end position="30"/>
    </location>
</feature>
<reference evidence="2" key="2">
    <citation type="submission" date="2020-11" db="EMBL/GenBank/DDBJ databases">
        <authorList>
            <person name="McCartney M.A."/>
            <person name="Auch B."/>
            <person name="Kono T."/>
            <person name="Mallez S."/>
            <person name="Becker A."/>
            <person name="Gohl D.M."/>
            <person name="Silverstein K.A.T."/>
            <person name="Koren S."/>
            <person name="Bechman K.B."/>
            <person name="Herman A."/>
            <person name="Abrahante J.E."/>
            <person name="Garbe J."/>
        </authorList>
    </citation>
    <scope>NUCLEOTIDE SEQUENCE</scope>
    <source>
        <strain evidence="2">Duluth1</strain>
        <tissue evidence="2">Whole animal</tissue>
    </source>
</reference>
<feature type="region of interest" description="Disordered" evidence="1">
    <location>
        <begin position="1"/>
        <end position="54"/>
    </location>
</feature>
<dbReference type="EMBL" id="JAIWYP010000004">
    <property type="protein sequence ID" value="KAH3843427.1"/>
    <property type="molecule type" value="Genomic_DNA"/>
</dbReference>
<proteinExistence type="predicted"/>
<gene>
    <name evidence="2" type="ORF">DPMN_116945</name>
</gene>
<organism evidence="2 3">
    <name type="scientific">Dreissena polymorpha</name>
    <name type="common">Zebra mussel</name>
    <name type="synonym">Mytilus polymorpha</name>
    <dbReference type="NCBI Taxonomy" id="45954"/>
    <lineage>
        <taxon>Eukaryota</taxon>
        <taxon>Metazoa</taxon>
        <taxon>Spiralia</taxon>
        <taxon>Lophotrochozoa</taxon>
        <taxon>Mollusca</taxon>
        <taxon>Bivalvia</taxon>
        <taxon>Autobranchia</taxon>
        <taxon>Heteroconchia</taxon>
        <taxon>Euheterodonta</taxon>
        <taxon>Imparidentia</taxon>
        <taxon>Neoheterodontei</taxon>
        <taxon>Myida</taxon>
        <taxon>Dreissenoidea</taxon>
        <taxon>Dreissenidae</taxon>
        <taxon>Dreissena</taxon>
    </lineage>
</organism>
<dbReference type="Proteomes" id="UP000828390">
    <property type="component" value="Unassembled WGS sequence"/>
</dbReference>